<accession>A0AAW2TFE9</accession>
<protein>
    <submittedName>
        <fullName evidence="1">Uncharacterized protein</fullName>
    </submittedName>
</protein>
<organism evidence="1">
    <name type="scientific">Sesamum radiatum</name>
    <name type="common">Black benniseed</name>
    <dbReference type="NCBI Taxonomy" id="300843"/>
    <lineage>
        <taxon>Eukaryota</taxon>
        <taxon>Viridiplantae</taxon>
        <taxon>Streptophyta</taxon>
        <taxon>Embryophyta</taxon>
        <taxon>Tracheophyta</taxon>
        <taxon>Spermatophyta</taxon>
        <taxon>Magnoliopsida</taxon>
        <taxon>eudicotyledons</taxon>
        <taxon>Gunneridae</taxon>
        <taxon>Pentapetalae</taxon>
        <taxon>asterids</taxon>
        <taxon>lamiids</taxon>
        <taxon>Lamiales</taxon>
        <taxon>Pedaliaceae</taxon>
        <taxon>Sesamum</taxon>
    </lineage>
</organism>
<proteinExistence type="predicted"/>
<reference evidence="1" key="1">
    <citation type="submission" date="2020-06" db="EMBL/GenBank/DDBJ databases">
        <authorList>
            <person name="Li T."/>
            <person name="Hu X."/>
            <person name="Zhang T."/>
            <person name="Song X."/>
            <person name="Zhang H."/>
            <person name="Dai N."/>
            <person name="Sheng W."/>
            <person name="Hou X."/>
            <person name="Wei L."/>
        </authorList>
    </citation>
    <scope>NUCLEOTIDE SEQUENCE</scope>
    <source>
        <strain evidence="1">G02</strain>
        <tissue evidence="1">Leaf</tissue>
    </source>
</reference>
<comment type="caution">
    <text evidence="1">The sequence shown here is derived from an EMBL/GenBank/DDBJ whole genome shotgun (WGS) entry which is preliminary data.</text>
</comment>
<dbReference type="EMBL" id="JACGWJ010000008">
    <property type="protein sequence ID" value="KAL0403520.1"/>
    <property type="molecule type" value="Genomic_DNA"/>
</dbReference>
<gene>
    <name evidence="1" type="ORF">Sradi_1992800</name>
</gene>
<name>A0AAW2TFE9_SESRA</name>
<evidence type="ECO:0000313" key="1">
    <source>
        <dbReference type="EMBL" id="KAL0403520.1"/>
    </source>
</evidence>
<sequence>MGEGPPLEQPATAVGGPAPAPIAEALVMVTSLEWYLGAAARHQLNYRHPPL</sequence>
<reference evidence="1" key="2">
    <citation type="journal article" date="2024" name="Plant">
        <title>Genomic evolution and insights into agronomic trait innovations of Sesamum species.</title>
        <authorList>
            <person name="Miao H."/>
            <person name="Wang L."/>
            <person name="Qu L."/>
            <person name="Liu H."/>
            <person name="Sun Y."/>
            <person name="Le M."/>
            <person name="Wang Q."/>
            <person name="Wei S."/>
            <person name="Zheng Y."/>
            <person name="Lin W."/>
            <person name="Duan Y."/>
            <person name="Cao H."/>
            <person name="Xiong S."/>
            <person name="Wang X."/>
            <person name="Wei L."/>
            <person name="Li C."/>
            <person name="Ma Q."/>
            <person name="Ju M."/>
            <person name="Zhao R."/>
            <person name="Li G."/>
            <person name="Mu C."/>
            <person name="Tian Q."/>
            <person name="Mei H."/>
            <person name="Zhang T."/>
            <person name="Gao T."/>
            <person name="Zhang H."/>
        </authorList>
    </citation>
    <scope>NUCLEOTIDE SEQUENCE</scope>
    <source>
        <strain evidence="1">G02</strain>
    </source>
</reference>
<dbReference type="AlphaFoldDB" id="A0AAW2TFE9"/>